<dbReference type="EMBL" id="QXHD01000004">
    <property type="protein sequence ID" value="NEZ58381.1"/>
    <property type="molecule type" value="Genomic_DNA"/>
</dbReference>
<sequence>MAATTRMLLSHNCTLPDGQVSSLSRDDFASVFIRGLQVHTDITCSLIDNPHWMVEVLFDAEQTSPTEVATLCAQSLSSQRLADPAKSIDSFTVMLLGGVKTTPAMGTSPTSLQTGEWGVDVVETTSPEQFLAGLNWETVIASKPSEQIFKVTCVVE</sequence>
<organism evidence="1 2">
    <name type="scientific">Adonisia turfae CCMR0081</name>
    <dbReference type="NCBI Taxonomy" id="2292702"/>
    <lineage>
        <taxon>Bacteria</taxon>
        <taxon>Bacillati</taxon>
        <taxon>Cyanobacteriota</taxon>
        <taxon>Adonisia</taxon>
        <taxon>Adonisia turfae</taxon>
    </lineage>
</organism>
<name>A0A6M0RRP9_9CYAN</name>
<comment type="caution">
    <text evidence="1">The sequence shown here is derived from an EMBL/GenBank/DDBJ whole genome shotgun (WGS) entry which is preliminary data.</text>
</comment>
<protein>
    <submittedName>
        <fullName evidence="1">DUF2656 domain-containing protein</fullName>
    </submittedName>
</protein>
<dbReference type="InterPro" id="IPR020325">
    <property type="entry name" value="Uncharacterised_16.1kDa"/>
</dbReference>
<dbReference type="Proteomes" id="UP000481033">
    <property type="component" value="Unassembled WGS sequence"/>
</dbReference>
<evidence type="ECO:0000313" key="1">
    <source>
        <dbReference type="EMBL" id="NEZ58381.1"/>
    </source>
</evidence>
<dbReference type="RefSeq" id="WP_163700863.1">
    <property type="nucleotide sequence ID" value="NZ_QXHD01000004.1"/>
</dbReference>
<keyword evidence="2" id="KW-1185">Reference proteome</keyword>
<evidence type="ECO:0000313" key="2">
    <source>
        <dbReference type="Proteomes" id="UP000481033"/>
    </source>
</evidence>
<dbReference type="AlphaFoldDB" id="A0A6M0RRP9"/>
<accession>A0A6M0RRP9</accession>
<gene>
    <name evidence="1" type="ORF">DXZ20_22590</name>
</gene>
<proteinExistence type="predicted"/>
<reference evidence="1 2" key="1">
    <citation type="journal article" date="2020" name="Microb. Ecol.">
        <title>Ecogenomics of the Marine Benthic Filamentous Cyanobacterium Adonisia.</title>
        <authorList>
            <person name="Walter J.M."/>
            <person name="Coutinho F.H."/>
            <person name="Leomil L."/>
            <person name="Hargreaves P.I."/>
            <person name="Campeao M.E."/>
            <person name="Vieira V.V."/>
            <person name="Silva B.S."/>
            <person name="Fistarol G.O."/>
            <person name="Salomon P.S."/>
            <person name="Sawabe T."/>
            <person name="Mino S."/>
            <person name="Hosokawa M."/>
            <person name="Miyashita H."/>
            <person name="Maruyama F."/>
            <person name="van Verk M.C."/>
            <person name="Dutilh B.E."/>
            <person name="Thompson C.C."/>
            <person name="Thompson F.L."/>
        </authorList>
    </citation>
    <scope>NUCLEOTIDE SEQUENCE [LARGE SCALE GENOMIC DNA]</scope>
    <source>
        <strain evidence="1 2">CCMR0081</strain>
    </source>
</reference>
<dbReference type="Pfam" id="PF10847">
    <property type="entry name" value="DUF2656"/>
    <property type="match status" value="1"/>
</dbReference>